<keyword evidence="8" id="KW-1185">Reference proteome</keyword>
<dbReference type="Proteomes" id="UP000030787">
    <property type="component" value="Chromosome"/>
</dbReference>
<comment type="similarity">
    <text evidence="5">Belongs to the SsuE family. Isf subfamily.</text>
</comment>
<evidence type="ECO:0000256" key="5">
    <source>
        <dbReference type="ARBA" id="ARBA00038292"/>
    </source>
</evidence>
<dbReference type="OrthoDB" id="9059at2157"/>
<name>A0A0A7LG23_9ARCH</name>
<feature type="domain" description="NADPH-dependent FMN reductase-like" evidence="6">
    <location>
        <begin position="1"/>
        <end position="141"/>
    </location>
</feature>
<evidence type="ECO:0000256" key="2">
    <source>
        <dbReference type="ARBA" id="ARBA00001966"/>
    </source>
</evidence>
<dbReference type="InterPro" id="IPR029039">
    <property type="entry name" value="Flavoprotein-like_sf"/>
</dbReference>
<evidence type="ECO:0000256" key="4">
    <source>
        <dbReference type="ARBA" id="ARBA00022643"/>
    </source>
</evidence>
<keyword evidence="4" id="KW-0288">FMN</keyword>
<proteinExistence type="inferred from homology"/>
<dbReference type="PANTHER" id="PTHR43278:SF2">
    <property type="entry name" value="IRON-SULFUR FLAVOPROTEIN"/>
    <property type="match status" value="1"/>
</dbReference>
<dbReference type="STRING" id="1577791.Mpt1_c05660"/>
<evidence type="ECO:0000313" key="7">
    <source>
        <dbReference type="EMBL" id="AIZ56456.1"/>
    </source>
</evidence>
<evidence type="ECO:0000256" key="1">
    <source>
        <dbReference type="ARBA" id="ARBA00001917"/>
    </source>
</evidence>
<dbReference type="GeneID" id="24818232"/>
<dbReference type="SUPFAM" id="SSF52218">
    <property type="entry name" value="Flavoproteins"/>
    <property type="match status" value="1"/>
</dbReference>
<dbReference type="KEGG" id="mear:Mpt1_c05660"/>
<comment type="cofactor">
    <cofactor evidence="2">
        <name>[4Fe-4S] cluster</name>
        <dbReference type="ChEBI" id="CHEBI:49883"/>
    </cofactor>
</comment>
<evidence type="ECO:0000313" key="8">
    <source>
        <dbReference type="Proteomes" id="UP000030787"/>
    </source>
</evidence>
<evidence type="ECO:0000256" key="3">
    <source>
        <dbReference type="ARBA" id="ARBA00022630"/>
    </source>
</evidence>
<gene>
    <name evidence="7" type="primary">isf1</name>
    <name evidence="7" type="ORF">Mpt1_c05660</name>
</gene>
<dbReference type="GO" id="GO:0016491">
    <property type="term" value="F:oxidoreductase activity"/>
    <property type="evidence" value="ECO:0007669"/>
    <property type="project" value="InterPro"/>
</dbReference>
<comment type="cofactor">
    <cofactor evidence="1">
        <name>FMN</name>
        <dbReference type="ChEBI" id="CHEBI:58210"/>
    </cofactor>
</comment>
<dbReference type="RefSeq" id="WP_048111898.1">
    <property type="nucleotide sequence ID" value="NZ_CP010070.1"/>
</dbReference>
<dbReference type="InterPro" id="IPR005025">
    <property type="entry name" value="FMN_Rdtase-like_dom"/>
</dbReference>
<protein>
    <submittedName>
        <fullName evidence="7">Isf1 protein</fullName>
    </submittedName>
</protein>
<dbReference type="Pfam" id="PF03358">
    <property type="entry name" value="FMN_red"/>
    <property type="match status" value="1"/>
</dbReference>
<organism evidence="7 8">
    <name type="scientific">Candidatus Methanoplasma termitum</name>
    <dbReference type="NCBI Taxonomy" id="1577791"/>
    <lineage>
        <taxon>Archaea</taxon>
        <taxon>Methanobacteriati</taxon>
        <taxon>Thermoplasmatota</taxon>
        <taxon>Thermoplasmata</taxon>
        <taxon>Methanomassiliicoccales</taxon>
        <taxon>Methanomassiliicoccaceae</taxon>
        <taxon>Candidatus Methanoplasma</taxon>
    </lineage>
</organism>
<dbReference type="InterPro" id="IPR051796">
    <property type="entry name" value="ISF_SsuE-like"/>
</dbReference>
<dbReference type="AlphaFoldDB" id="A0A0A7LG23"/>
<dbReference type="EMBL" id="CP010070">
    <property type="protein sequence ID" value="AIZ56456.1"/>
    <property type="molecule type" value="Genomic_DNA"/>
</dbReference>
<dbReference type="HOGENOM" id="CLU_050993_4_2_2"/>
<dbReference type="Gene3D" id="3.40.50.360">
    <property type="match status" value="1"/>
</dbReference>
<keyword evidence="3" id="KW-0285">Flavoprotein</keyword>
<reference evidence="7 8" key="1">
    <citation type="journal article" date="2014" name="Appl. Environ. Microbiol.">
        <title>Comparative Genome Analysis of 'Candidatus Methanoplasma termitum' Indicates a New Mode of Energy Metabolism in the Seventh Order of Methanogens.</title>
        <authorList>
            <person name="Lang K."/>
            <person name="Schuldes J."/>
            <person name="Klingl A."/>
            <person name="Poehlein A."/>
            <person name="Daniel R."/>
            <person name="Brune A."/>
        </authorList>
    </citation>
    <scope>NUCLEOTIDE SEQUENCE [LARGE SCALE GENOMIC DNA]</scope>
    <source>
        <strain evidence="8">Mpt1</strain>
    </source>
</reference>
<evidence type="ECO:0000259" key="6">
    <source>
        <dbReference type="Pfam" id="PF03358"/>
    </source>
</evidence>
<sequence length="185" mass="21080">MKITVMNGSPRPNGNTSELVKQFLKEADDKAKIEEVRIFEMNIKGCSNCGSCQRGEIRNHCTMKDDMSILYQKFLSSDMIILASPIYMWQLTPCTLAFLNRLHALCSHSKDSPYNHMEGKKIALLITLGDEEEIADYAVNAMKDFCEYFLIDYKGDLRIPFAEKEKISSGEYELELKEFAAKILG</sequence>
<accession>A0A0A7LG23</accession>
<dbReference type="PANTHER" id="PTHR43278">
    <property type="entry name" value="NAD(P)H-DEPENDENT FMN-CONTAINING OXIDOREDUCTASE YWQN-RELATED"/>
    <property type="match status" value="1"/>
</dbReference>